<dbReference type="InterPro" id="IPR011044">
    <property type="entry name" value="Quino_amine_DH_bsu"/>
</dbReference>
<dbReference type="NCBIfam" id="TIGR03032">
    <property type="entry name" value="TIGR03032 family protein"/>
    <property type="match status" value="1"/>
</dbReference>
<gene>
    <name evidence="2" type="ORF">H1P_1120007</name>
</gene>
<feature type="domain" description="Conserved hypothetical protein CHP03032" evidence="1">
    <location>
        <begin position="21"/>
        <end position="337"/>
    </location>
</feature>
<proteinExistence type="predicted"/>
<dbReference type="EMBL" id="CAACVJ010000016">
    <property type="protein sequence ID" value="VEP11650.1"/>
    <property type="molecule type" value="Genomic_DNA"/>
</dbReference>
<dbReference type="RefSeq" id="WP_144869249.1">
    <property type="nucleotide sequence ID" value="NZ_LR213867.1"/>
</dbReference>
<dbReference type="Proteomes" id="UP000320055">
    <property type="component" value="Unassembled WGS sequence"/>
</dbReference>
<keyword evidence="3" id="KW-1185">Reference proteome</keyword>
<dbReference type="AlphaFoldDB" id="A0A563VJL2"/>
<evidence type="ECO:0000259" key="1">
    <source>
        <dbReference type="Pfam" id="PF16261"/>
    </source>
</evidence>
<dbReference type="InterPro" id="IPR017481">
    <property type="entry name" value="CHP03032"/>
</dbReference>
<sequence>MNQVVNNNASKSPLEISTSRQFNFWLQEQNLSLAFTTYQAGKLFLLGLQPNGKLSIFERSFDRCMGLYTNNSTIYLSSLYQVWQFENILQSGQLHQGYDALYVPQISYITGDLDIHDLVIEKSGQMVFVNTLFSCLATVSPTHSFKPLWTPPFISKLAAEDRCHLNGLAVRNGKARFATAVGQTDITDSWRDRKQNGGIVISIETNKILATGLSMPHSPRWYQNKLWVLNSGKGEFGFINSKTGTFEPITFCPGYLRGCAFSGNYAIVGLSQSRDNKTFADLPMNEKLEQQGVEPRCGLMVIDLNTGDIVHWLRIQGVVKELYDVAVIPGIKRPMAIGIKSDEIRRVISIEE</sequence>
<dbReference type="SUPFAM" id="SSF50969">
    <property type="entry name" value="YVTN repeat-like/Quinoprotein amine dehydrogenase"/>
    <property type="match status" value="1"/>
</dbReference>
<dbReference type="OrthoDB" id="238183at2"/>
<reference evidence="2 3" key="1">
    <citation type="submission" date="2019-01" db="EMBL/GenBank/DDBJ databases">
        <authorList>
            <person name="Brito A."/>
        </authorList>
    </citation>
    <scope>NUCLEOTIDE SEQUENCE [LARGE SCALE GENOMIC DNA]</scope>
    <source>
        <strain evidence="2">1</strain>
    </source>
</reference>
<protein>
    <recommendedName>
        <fullName evidence="1">Conserved hypothetical protein CHP03032 domain-containing protein</fullName>
    </recommendedName>
</protein>
<evidence type="ECO:0000313" key="3">
    <source>
        <dbReference type="Proteomes" id="UP000320055"/>
    </source>
</evidence>
<organism evidence="2 3">
    <name type="scientific">Hyella patelloides LEGE 07179</name>
    <dbReference type="NCBI Taxonomy" id="945734"/>
    <lineage>
        <taxon>Bacteria</taxon>
        <taxon>Bacillati</taxon>
        <taxon>Cyanobacteriota</taxon>
        <taxon>Cyanophyceae</taxon>
        <taxon>Pleurocapsales</taxon>
        <taxon>Hyellaceae</taxon>
        <taxon>Hyella</taxon>
    </lineage>
</organism>
<name>A0A563VJL2_9CYAN</name>
<dbReference type="Pfam" id="PF16261">
    <property type="entry name" value="DUF4915"/>
    <property type="match status" value="1"/>
</dbReference>
<accession>A0A563VJL2</accession>
<evidence type="ECO:0000313" key="2">
    <source>
        <dbReference type="EMBL" id="VEP11650.1"/>
    </source>
</evidence>